<gene>
    <name evidence="3" type="ORF">UFOVP259_31</name>
</gene>
<feature type="transmembrane region" description="Helical" evidence="2">
    <location>
        <begin position="53"/>
        <end position="76"/>
    </location>
</feature>
<feature type="transmembrane region" description="Helical" evidence="2">
    <location>
        <begin position="21"/>
        <end position="41"/>
    </location>
</feature>
<organism evidence="3">
    <name type="scientific">uncultured Caudovirales phage</name>
    <dbReference type="NCBI Taxonomy" id="2100421"/>
    <lineage>
        <taxon>Viruses</taxon>
        <taxon>Duplodnaviria</taxon>
        <taxon>Heunggongvirae</taxon>
        <taxon>Uroviricota</taxon>
        <taxon>Caudoviricetes</taxon>
        <taxon>Peduoviridae</taxon>
        <taxon>Maltschvirus</taxon>
        <taxon>Maltschvirus maltsch</taxon>
    </lineage>
</organism>
<keyword evidence="2" id="KW-0812">Transmembrane</keyword>
<reference evidence="3" key="1">
    <citation type="submission" date="2020-04" db="EMBL/GenBank/DDBJ databases">
        <authorList>
            <person name="Chiriac C."/>
            <person name="Salcher M."/>
            <person name="Ghai R."/>
            <person name="Kavagutti S V."/>
        </authorList>
    </citation>
    <scope>NUCLEOTIDE SEQUENCE</scope>
</reference>
<keyword evidence="2" id="KW-1133">Transmembrane helix</keyword>
<evidence type="ECO:0000313" key="3">
    <source>
        <dbReference type="EMBL" id="CAB4132403.1"/>
    </source>
</evidence>
<feature type="region of interest" description="Disordered" evidence="1">
    <location>
        <begin position="100"/>
        <end position="130"/>
    </location>
</feature>
<keyword evidence="2" id="KW-0472">Membrane</keyword>
<dbReference type="EMBL" id="LR796261">
    <property type="protein sequence ID" value="CAB4132403.1"/>
    <property type="molecule type" value="Genomic_DNA"/>
</dbReference>
<accession>A0A6J5LGJ2</accession>
<protein>
    <submittedName>
        <fullName evidence="3">Uncharacterized protein</fullName>
    </submittedName>
</protein>
<name>A0A6J5LGJ2_9CAUD</name>
<sequence length="130" mass="13908">MTSQRRTPEDWHSLGQFCTQIAFAICLVGAVFGVLYSLVFVTQPVTTQAPNDLVLFEILKHVLTSMISIVGTLMAVGHGSNASAPVLPKLPTTPPIAPVATQASSWVKNSPKPPSKPVDDDEPPFKGARE</sequence>
<evidence type="ECO:0000256" key="1">
    <source>
        <dbReference type="SAM" id="MobiDB-lite"/>
    </source>
</evidence>
<proteinExistence type="predicted"/>
<evidence type="ECO:0000256" key="2">
    <source>
        <dbReference type="SAM" id="Phobius"/>
    </source>
</evidence>